<dbReference type="PANTHER" id="PTHR10037">
    <property type="entry name" value="VOLTAGE-GATED CATION CHANNEL CALCIUM AND SODIUM"/>
    <property type="match status" value="1"/>
</dbReference>
<dbReference type="GO" id="GO:0008332">
    <property type="term" value="F:low voltage-gated calcium channel activity"/>
    <property type="evidence" value="ECO:0007669"/>
    <property type="project" value="TreeGrafter"/>
</dbReference>
<feature type="transmembrane region" description="Helical" evidence="5">
    <location>
        <begin position="150"/>
        <end position="171"/>
    </location>
</feature>
<feature type="domain" description="Ion transport" evidence="6">
    <location>
        <begin position="110"/>
        <end position="221"/>
    </location>
</feature>
<gene>
    <name evidence="7" type="ORF">UJA718_LOCUS37396</name>
</gene>
<keyword evidence="8" id="KW-1185">Reference proteome</keyword>
<evidence type="ECO:0000313" key="8">
    <source>
        <dbReference type="Proteomes" id="UP000663873"/>
    </source>
</evidence>
<name>A0A821JQC5_9BILA</name>
<dbReference type="GO" id="GO:0005248">
    <property type="term" value="F:voltage-gated sodium channel activity"/>
    <property type="evidence" value="ECO:0007669"/>
    <property type="project" value="TreeGrafter"/>
</dbReference>
<comment type="caution">
    <text evidence="7">The sequence shown here is derived from an EMBL/GenBank/DDBJ whole genome shotgun (WGS) entry which is preliminary data.</text>
</comment>
<keyword evidence="4 5" id="KW-0472">Membrane</keyword>
<evidence type="ECO:0000256" key="2">
    <source>
        <dbReference type="ARBA" id="ARBA00022692"/>
    </source>
</evidence>
<evidence type="ECO:0000256" key="3">
    <source>
        <dbReference type="ARBA" id="ARBA00022989"/>
    </source>
</evidence>
<feature type="transmembrane region" description="Helical" evidence="5">
    <location>
        <begin position="112"/>
        <end position="130"/>
    </location>
</feature>
<dbReference type="Proteomes" id="UP000663873">
    <property type="component" value="Unassembled WGS sequence"/>
</dbReference>
<comment type="subcellular location">
    <subcellularLocation>
        <location evidence="1">Membrane</location>
        <topology evidence="1">Multi-pass membrane protein</topology>
    </subcellularLocation>
</comment>
<evidence type="ECO:0000313" key="7">
    <source>
        <dbReference type="EMBL" id="CAF4723777.1"/>
    </source>
</evidence>
<dbReference type="InterPro" id="IPR005821">
    <property type="entry name" value="Ion_trans_dom"/>
</dbReference>
<evidence type="ECO:0000256" key="4">
    <source>
        <dbReference type="ARBA" id="ARBA00023136"/>
    </source>
</evidence>
<dbReference type="Gene3D" id="1.20.120.350">
    <property type="entry name" value="Voltage-gated potassium channels. Chain C"/>
    <property type="match status" value="1"/>
</dbReference>
<dbReference type="InterPro" id="IPR027359">
    <property type="entry name" value="Volt_channel_dom_sf"/>
</dbReference>
<keyword evidence="2 5" id="KW-0812">Transmembrane</keyword>
<accession>A0A821JQC5</accession>
<dbReference type="GO" id="GO:0086010">
    <property type="term" value="P:membrane depolarization during action potential"/>
    <property type="evidence" value="ECO:0007669"/>
    <property type="project" value="TreeGrafter"/>
</dbReference>
<dbReference type="GO" id="GO:0070509">
    <property type="term" value="P:calcium ion import"/>
    <property type="evidence" value="ECO:0007669"/>
    <property type="project" value="TreeGrafter"/>
</dbReference>
<organism evidence="7 8">
    <name type="scientific">Rotaria socialis</name>
    <dbReference type="NCBI Taxonomy" id="392032"/>
    <lineage>
        <taxon>Eukaryota</taxon>
        <taxon>Metazoa</taxon>
        <taxon>Spiralia</taxon>
        <taxon>Gnathifera</taxon>
        <taxon>Rotifera</taxon>
        <taxon>Eurotatoria</taxon>
        <taxon>Bdelloidea</taxon>
        <taxon>Philodinida</taxon>
        <taxon>Philodinidae</taxon>
        <taxon>Rotaria</taxon>
    </lineage>
</organism>
<feature type="non-terminal residue" evidence="7">
    <location>
        <position position="1"/>
    </location>
</feature>
<dbReference type="Pfam" id="PF00520">
    <property type="entry name" value="Ion_trans"/>
    <property type="match status" value="1"/>
</dbReference>
<keyword evidence="3 5" id="KW-1133">Transmembrane helix</keyword>
<dbReference type="GO" id="GO:0001518">
    <property type="term" value="C:voltage-gated sodium channel complex"/>
    <property type="evidence" value="ECO:0007669"/>
    <property type="project" value="TreeGrafter"/>
</dbReference>
<feature type="non-terminal residue" evidence="7">
    <location>
        <position position="223"/>
    </location>
</feature>
<dbReference type="PANTHER" id="PTHR10037:SF230">
    <property type="entry name" value="CA[2+]-CHANNEL PROTEIN ALPHA[[1]] SUBUNIT T, ISOFORM F"/>
    <property type="match status" value="1"/>
</dbReference>
<evidence type="ECO:0000256" key="1">
    <source>
        <dbReference type="ARBA" id="ARBA00004141"/>
    </source>
</evidence>
<dbReference type="FunFam" id="1.20.120.350:FF:000007">
    <property type="entry name" value="Voltage-dependent T-type calcium channel subunit alpha"/>
    <property type="match status" value="1"/>
</dbReference>
<dbReference type="AlphaFoldDB" id="A0A821JQC5"/>
<dbReference type="GO" id="GO:0043005">
    <property type="term" value="C:neuron projection"/>
    <property type="evidence" value="ECO:0007669"/>
    <property type="project" value="TreeGrafter"/>
</dbReference>
<evidence type="ECO:0000256" key="5">
    <source>
        <dbReference type="SAM" id="Phobius"/>
    </source>
</evidence>
<dbReference type="InterPro" id="IPR043203">
    <property type="entry name" value="VGCC_Ca_Na"/>
</dbReference>
<proteinExistence type="predicted"/>
<sequence length="223" mass="25715">HYQCQPLVVSTTIDYGHDTYEIGPDIVGSRSENNNLPNESNRRINENLEFEQQEQQTDRNDVCDCYDQDKGVDTSENSQEENSNFHRECICGCCSLLMVIQKFIARIVANKYFNRIIFSAIIINALSMAIEYHGQPESLTNALEYSNYVFLILFAIEMLFKIIAGGIFKYLSNPFNIFDGSIVIISFIELYGQQNSGLSVLRTFRLLRVIKIVRFLPELRRQL</sequence>
<dbReference type="SUPFAM" id="SSF81324">
    <property type="entry name" value="Voltage-gated potassium channels"/>
    <property type="match status" value="1"/>
</dbReference>
<evidence type="ECO:0000259" key="6">
    <source>
        <dbReference type="Pfam" id="PF00520"/>
    </source>
</evidence>
<dbReference type="EMBL" id="CAJOBP010037097">
    <property type="protein sequence ID" value="CAF4723777.1"/>
    <property type="molecule type" value="Genomic_DNA"/>
</dbReference>
<reference evidence="7" key="1">
    <citation type="submission" date="2021-02" db="EMBL/GenBank/DDBJ databases">
        <authorList>
            <person name="Nowell W R."/>
        </authorList>
    </citation>
    <scope>NUCLEOTIDE SEQUENCE</scope>
</reference>
<protein>
    <recommendedName>
        <fullName evidence="6">Ion transport domain-containing protein</fullName>
    </recommendedName>
</protein>